<proteinExistence type="predicted"/>
<evidence type="ECO:0000256" key="3">
    <source>
        <dbReference type="SAM" id="Phobius"/>
    </source>
</evidence>
<dbReference type="Pfam" id="PF00160">
    <property type="entry name" value="Pro_isomerase"/>
    <property type="match status" value="1"/>
</dbReference>
<reference evidence="6" key="1">
    <citation type="journal article" date="2019" name="Int. J. Syst. Evol. Microbiol.">
        <title>The Global Catalogue of Microorganisms (GCM) 10K type strain sequencing project: providing services to taxonomists for standard genome sequencing and annotation.</title>
        <authorList>
            <consortium name="The Broad Institute Genomics Platform"/>
            <consortium name="The Broad Institute Genome Sequencing Center for Infectious Disease"/>
            <person name="Wu L."/>
            <person name="Ma J."/>
        </authorList>
    </citation>
    <scope>NUCLEOTIDE SEQUENCE [LARGE SCALE GENOMIC DNA]</scope>
    <source>
        <strain evidence="6">JCM 3325</strain>
    </source>
</reference>
<sequence>MGAMRRGRATPGQSRGAFEGTGGAVATANEIRPSPCRVGGGDPGRGAGPVRTGGGGPAGSRGPLLCAARSPDLITPEARHVAGKDRKKELARQRYERQQARRRAQEARARRIRIIGSVTLVAIVAGSGAGVVALMSKDDASNAEEPQPKAGDCSYTPAAQEAKAPKDVGRPDAKPQYKGPVNATIKTSQGDVGIELDGAKAPCTTNSFVFLAAKKFFEKTSCHRLSTGEGLKMLQCGDPTGTGTGGPGYQFADENLAGAKYTKGTLAMANSGPGTNGSQFFLVYGDSQLQPNYTVFGKITSGLDKLEKVAKGGISKPGDDGTGEPKKKVTIQSVAIAGN</sequence>
<dbReference type="PANTHER" id="PTHR45625:SF3">
    <property type="entry name" value="PEPTIDYL-PROLYL CIS-TRANS ISOMERASE B-RELATED"/>
    <property type="match status" value="1"/>
</dbReference>
<feature type="region of interest" description="Disordered" evidence="2">
    <location>
        <begin position="312"/>
        <end position="339"/>
    </location>
</feature>
<dbReference type="PROSITE" id="PS50072">
    <property type="entry name" value="CSA_PPIASE_2"/>
    <property type="match status" value="1"/>
</dbReference>
<feature type="region of interest" description="Disordered" evidence="2">
    <location>
        <begin position="1"/>
        <end position="101"/>
    </location>
</feature>
<dbReference type="SUPFAM" id="SSF50891">
    <property type="entry name" value="Cyclophilin-like"/>
    <property type="match status" value="1"/>
</dbReference>
<evidence type="ECO:0000313" key="6">
    <source>
        <dbReference type="Proteomes" id="UP001501231"/>
    </source>
</evidence>
<feature type="domain" description="PPIase cyclophilin-type" evidence="4">
    <location>
        <begin position="190"/>
        <end position="336"/>
    </location>
</feature>
<feature type="compositionally biased region" description="Gly residues" evidence="2">
    <location>
        <begin position="38"/>
        <end position="59"/>
    </location>
</feature>
<dbReference type="InterPro" id="IPR002130">
    <property type="entry name" value="Cyclophilin-type_PPIase_dom"/>
</dbReference>
<feature type="region of interest" description="Disordered" evidence="2">
    <location>
        <begin position="140"/>
        <end position="184"/>
    </location>
</feature>
<feature type="compositionally biased region" description="Basic and acidic residues" evidence="2">
    <location>
        <begin position="77"/>
        <end position="101"/>
    </location>
</feature>
<keyword evidence="3" id="KW-0812">Transmembrane</keyword>
<protein>
    <recommendedName>
        <fullName evidence="4">PPIase cyclophilin-type domain-containing protein</fullName>
    </recommendedName>
</protein>
<evidence type="ECO:0000256" key="1">
    <source>
        <dbReference type="ARBA" id="ARBA00002388"/>
    </source>
</evidence>
<dbReference type="PRINTS" id="PR00153">
    <property type="entry name" value="CSAPPISMRASE"/>
</dbReference>
<keyword evidence="3" id="KW-1133">Transmembrane helix</keyword>
<feature type="transmembrane region" description="Helical" evidence="3">
    <location>
        <begin position="112"/>
        <end position="135"/>
    </location>
</feature>
<evidence type="ECO:0000256" key="2">
    <source>
        <dbReference type="SAM" id="MobiDB-lite"/>
    </source>
</evidence>
<keyword evidence="3" id="KW-0472">Membrane</keyword>
<accession>A0ABP5X591</accession>
<dbReference type="InterPro" id="IPR044666">
    <property type="entry name" value="Cyclophilin_A-like"/>
</dbReference>
<feature type="compositionally biased region" description="Basic and acidic residues" evidence="2">
    <location>
        <begin position="317"/>
        <end position="327"/>
    </location>
</feature>
<evidence type="ECO:0000259" key="4">
    <source>
        <dbReference type="PROSITE" id="PS50072"/>
    </source>
</evidence>
<organism evidence="5 6">
    <name type="scientific">Actinomadura vinacea</name>
    <dbReference type="NCBI Taxonomy" id="115336"/>
    <lineage>
        <taxon>Bacteria</taxon>
        <taxon>Bacillati</taxon>
        <taxon>Actinomycetota</taxon>
        <taxon>Actinomycetes</taxon>
        <taxon>Streptosporangiales</taxon>
        <taxon>Thermomonosporaceae</taxon>
        <taxon>Actinomadura</taxon>
    </lineage>
</organism>
<dbReference type="CDD" id="cd00317">
    <property type="entry name" value="cyclophilin"/>
    <property type="match status" value="1"/>
</dbReference>
<feature type="compositionally biased region" description="Basic and acidic residues" evidence="2">
    <location>
        <begin position="163"/>
        <end position="175"/>
    </location>
</feature>
<dbReference type="Proteomes" id="UP001501231">
    <property type="component" value="Unassembled WGS sequence"/>
</dbReference>
<evidence type="ECO:0000313" key="5">
    <source>
        <dbReference type="EMBL" id="GAA2445082.1"/>
    </source>
</evidence>
<keyword evidence="6" id="KW-1185">Reference proteome</keyword>
<dbReference type="EMBL" id="BAAARW010000028">
    <property type="protein sequence ID" value="GAA2445082.1"/>
    <property type="molecule type" value="Genomic_DNA"/>
</dbReference>
<dbReference type="Gene3D" id="2.40.100.10">
    <property type="entry name" value="Cyclophilin-like"/>
    <property type="match status" value="1"/>
</dbReference>
<comment type="caution">
    <text evidence="5">The sequence shown here is derived from an EMBL/GenBank/DDBJ whole genome shotgun (WGS) entry which is preliminary data.</text>
</comment>
<name>A0ABP5X591_9ACTN</name>
<dbReference type="PANTHER" id="PTHR45625">
    <property type="entry name" value="PEPTIDYL-PROLYL CIS-TRANS ISOMERASE-RELATED"/>
    <property type="match status" value="1"/>
</dbReference>
<dbReference type="InterPro" id="IPR029000">
    <property type="entry name" value="Cyclophilin-like_dom_sf"/>
</dbReference>
<gene>
    <name evidence="5" type="ORF">GCM10010191_72260</name>
</gene>
<comment type="function">
    <text evidence="1">PPIases accelerate the folding of proteins. It catalyzes the cis-trans isomerization of proline imidic peptide bonds in oligopeptides.</text>
</comment>